<keyword evidence="8" id="KW-1185">Reference proteome</keyword>
<name>A0A8X8IFD6_9BACT</name>
<dbReference type="CDD" id="cd06171">
    <property type="entry name" value="Sigma70_r4"/>
    <property type="match status" value="1"/>
</dbReference>
<dbReference type="NCBIfam" id="TIGR02985">
    <property type="entry name" value="Sig70_bacteroi1"/>
    <property type="match status" value="1"/>
</dbReference>
<dbReference type="SUPFAM" id="SSF88659">
    <property type="entry name" value="Sigma3 and sigma4 domains of RNA polymerase sigma factors"/>
    <property type="match status" value="1"/>
</dbReference>
<proteinExistence type="inferred from homology"/>
<comment type="similarity">
    <text evidence="1">Belongs to the sigma-70 factor family. ECF subfamily.</text>
</comment>
<dbReference type="PANTHER" id="PTHR43133">
    <property type="entry name" value="RNA POLYMERASE ECF-TYPE SIGMA FACTO"/>
    <property type="match status" value="1"/>
</dbReference>
<dbReference type="InterPro" id="IPR013249">
    <property type="entry name" value="RNA_pol_sigma70_r4_t2"/>
</dbReference>
<reference evidence="7 8" key="1">
    <citation type="submission" date="2016-10" db="EMBL/GenBank/DDBJ databases">
        <authorList>
            <person name="Varghese N."/>
            <person name="Submissions S."/>
        </authorList>
    </citation>
    <scope>NUCLEOTIDE SEQUENCE [LARGE SCALE GENOMIC DNA]</scope>
    <source>
        <strain evidence="7 8">DSM 25353</strain>
    </source>
</reference>
<gene>
    <name evidence="7" type="ORF">SAMN05444410_11857</name>
</gene>
<dbReference type="Gene3D" id="1.10.1740.10">
    <property type="match status" value="1"/>
</dbReference>
<dbReference type="EMBL" id="FNNO01000018">
    <property type="protein sequence ID" value="SDX51702.1"/>
    <property type="molecule type" value="Genomic_DNA"/>
</dbReference>
<dbReference type="GO" id="GO:0006352">
    <property type="term" value="P:DNA-templated transcription initiation"/>
    <property type="evidence" value="ECO:0007669"/>
    <property type="project" value="InterPro"/>
</dbReference>
<evidence type="ECO:0000256" key="4">
    <source>
        <dbReference type="ARBA" id="ARBA00023163"/>
    </source>
</evidence>
<evidence type="ECO:0000259" key="5">
    <source>
        <dbReference type="Pfam" id="PF04542"/>
    </source>
</evidence>
<evidence type="ECO:0000256" key="3">
    <source>
        <dbReference type="ARBA" id="ARBA00023082"/>
    </source>
</evidence>
<dbReference type="AlphaFoldDB" id="A0A8X8IFD6"/>
<dbReference type="InterPro" id="IPR007627">
    <property type="entry name" value="RNA_pol_sigma70_r2"/>
</dbReference>
<feature type="domain" description="RNA polymerase sigma factor 70 region 4 type 2" evidence="6">
    <location>
        <begin position="121"/>
        <end position="172"/>
    </location>
</feature>
<sequence>MTPEESAIWIRIQQKDIRAFEEFYRSAYKRFFLMAFQYLKDADTSQEVVNDVFMKLWEDSAEIIIEKSLVSYIYRAVINRSLNQLQKQKRDLAQIRSLQYSLQHDASYELRQMEENELKAALYKAINQLPDQCRRVFCLSRFEQLKQQEIADQLGISIKTVKNHITYALKQLHKVTGELLVIGIVLLKLFFFRD</sequence>
<dbReference type="Proteomes" id="UP000198711">
    <property type="component" value="Unassembled WGS sequence"/>
</dbReference>
<dbReference type="Pfam" id="PF08281">
    <property type="entry name" value="Sigma70_r4_2"/>
    <property type="match status" value="1"/>
</dbReference>
<dbReference type="InterPro" id="IPR014327">
    <property type="entry name" value="RNA_pol_sigma70_bacteroid"/>
</dbReference>
<evidence type="ECO:0000256" key="2">
    <source>
        <dbReference type="ARBA" id="ARBA00023015"/>
    </source>
</evidence>
<dbReference type="InterPro" id="IPR039425">
    <property type="entry name" value="RNA_pol_sigma-70-like"/>
</dbReference>
<dbReference type="InterPro" id="IPR013325">
    <property type="entry name" value="RNA_pol_sigma_r2"/>
</dbReference>
<organism evidence="7 8">
    <name type="scientific">Hydrobacter penzbergensis</name>
    <dbReference type="NCBI Taxonomy" id="1235997"/>
    <lineage>
        <taxon>Bacteria</taxon>
        <taxon>Pseudomonadati</taxon>
        <taxon>Bacteroidota</taxon>
        <taxon>Chitinophagia</taxon>
        <taxon>Chitinophagales</taxon>
        <taxon>Chitinophagaceae</taxon>
        <taxon>Hydrobacter</taxon>
    </lineage>
</organism>
<dbReference type="InterPro" id="IPR013324">
    <property type="entry name" value="RNA_pol_sigma_r3/r4-like"/>
</dbReference>
<accession>A0A8X8IFD6</accession>
<dbReference type="GO" id="GO:0003677">
    <property type="term" value="F:DNA binding"/>
    <property type="evidence" value="ECO:0007669"/>
    <property type="project" value="InterPro"/>
</dbReference>
<feature type="domain" description="RNA polymerase sigma-70 region 2" evidence="5">
    <location>
        <begin position="24"/>
        <end position="90"/>
    </location>
</feature>
<dbReference type="InterPro" id="IPR014284">
    <property type="entry name" value="RNA_pol_sigma-70_dom"/>
</dbReference>
<evidence type="ECO:0000259" key="6">
    <source>
        <dbReference type="Pfam" id="PF08281"/>
    </source>
</evidence>
<dbReference type="GO" id="GO:0016987">
    <property type="term" value="F:sigma factor activity"/>
    <property type="evidence" value="ECO:0007669"/>
    <property type="project" value="UniProtKB-KW"/>
</dbReference>
<comment type="caution">
    <text evidence="7">The sequence shown here is derived from an EMBL/GenBank/DDBJ whole genome shotgun (WGS) entry which is preliminary data.</text>
</comment>
<keyword evidence="2" id="KW-0805">Transcription regulation</keyword>
<dbReference type="NCBIfam" id="TIGR02937">
    <property type="entry name" value="sigma70-ECF"/>
    <property type="match status" value="1"/>
</dbReference>
<dbReference type="InterPro" id="IPR036388">
    <property type="entry name" value="WH-like_DNA-bd_sf"/>
</dbReference>
<dbReference type="Pfam" id="PF04542">
    <property type="entry name" value="Sigma70_r2"/>
    <property type="match status" value="1"/>
</dbReference>
<evidence type="ECO:0000313" key="7">
    <source>
        <dbReference type="EMBL" id="SDX51702.1"/>
    </source>
</evidence>
<keyword evidence="3" id="KW-0731">Sigma factor</keyword>
<evidence type="ECO:0000313" key="8">
    <source>
        <dbReference type="Proteomes" id="UP000198711"/>
    </source>
</evidence>
<dbReference type="RefSeq" id="WP_092726511.1">
    <property type="nucleotide sequence ID" value="NZ_FNNO01000018.1"/>
</dbReference>
<dbReference type="PANTHER" id="PTHR43133:SF46">
    <property type="entry name" value="RNA POLYMERASE SIGMA-70 FACTOR ECF SUBFAMILY"/>
    <property type="match status" value="1"/>
</dbReference>
<dbReference type="Gene3D" id="1.10.10.10">
    <property type="entry name" value="Winged helix-like DNA-binding domain superfamily/Winged helix DNA-binding domain"/>
    <property type="match status" value="1"/>
</dbReference>
<keyword evidence="4" id="KW-0804">Transcription</keyword>
<evidence type="ECO:0000256" key="1">
    <source>
        <dbReference type="ARBA" id="ARBA00010641"/>
    </source>
</evidence>
<protein>
    <submittedName>
        <fullName evidence="7">RNA polymerase sigma-70 factor, ECF subfamily</fullName>
    </submittedName>
</protein>
<dbReference type="SUPFAM" id="SSF88946">
    <property type="entry name" value="Sigma2 domain of RNA polymerase sigma factors"/>
    <property type="match status" value="1"/>
</dbReference>